<reference evidence="2 3" key="2">
    <citation type="submission" date="2017-10" db="EMBL/GenBank/DDBJ databases">
        <title>Genome analyses suggest a sexual origin of heterokaryosis in a supposedly ancient asexual fungus.</title>
        <authorList>
            <person name="Corradi N."/>
            <person name="Sedzielewska K."/>
            <person name="Noel J."/>
            <person name="Charron P."/>
            <person name="Farinelli L."/>
            <person name="Marton T."/>
            <person name="Kruger M."/>
            <person name="Pelin A."/>
            <person name="Brachmann A."/>
            <person name="Corradi N."/>
        </authorList>
    </citation>
    <scope>NUCLEOTIDE SEQUENCE [LARGE SCALE GENOMIC DNA]</scope>
    <source>
        <strain evidence="2 3">A1</strain>
    </source>
</reference>
<dbReference type="EMBL" id="LLXH01005091">
    <property type="protein sequence ID" value="PKC52816.1"/>
    <property type="molecule type" value="Genomic_DNA"/>
</dbReference>
<protein>
    <recommendedName>
        <fullName evidence="1">Na+-translocating membrane potential-generating system MpsC domain-containing protein</fullName>
    </recommendedName>
</protein>
<evidence type="ECO:0000313" key="3">
    <source>
        <dbReference type="Proteomes" id="UP000232688"/>
    </source>
</evidence>
<dbReference type="VEuPathDB" id="FungiDB:RhiirA1_480613"/>
<reference evidence="2 3" key="1">
    <citation type="submission" date="2017-10" db="EMBL/GenBank/DDBJ databases">
        <title>Extensive intraspecific genome diversity in a model arbuscular mycorrhizal fungus.</title>
        <authorList>
            <person name="Chen E.C.H."/>
            <person name="Morin E."/>
            <person name="Baudet D."/>
            <person name="Noel J."/>
            <person name="Ndikumana S."/>
            <person name="Charron P."/>
            <person name="St-Onge C."/>
            <person name="Giorgi J."/>
            <person name="Grigoriev I.V."/>
            <person name="Roux C."/>
            <person name="Martin F.M."/>
            <person name="Corradi N."/>
        </authorList>
    </citation>
    <scope>NUCLEOTIDE SEQUENCE [LARGE SCALE GENOMIC DNA]</scope>
    <source>
        <strain evidence="2 3">A1</strain>
    </source>
</reference>
<dbReference type="InterPro" id="IPR018745">
    <property type="entry name" value="MpsC"/>
</dbReference>
<sequence>MSEKLTRKWRYLLTIATIIVLAFQGADVARLNIKVYQEIFGVGVHDQKIDISDNKIIILAGTKRIVALDSLSEEYGELVSALDAALSTKYKNRIKEELEALYNIKVIGLFGDYDPKAVMSCIVVCFEIK</sequence>
<proteinExistence type="predicted"/>
<comment type="caution">
    <text evidence="2">The sequence shown here is derived from an EMBL/GenBank/DDBJ whole genome shotgun (WGS) entry which is preliminary data.</text>
</comment>
<evidence type="ECO:0000313" key="2">
    <source>
        <dbReference type="EMBL" id="PKC52816.1"/>
    </source>
</evidence>
<feature type="domain" description="Na+-translocating membrane potential-generating system MpsC" evidence="1">
    <location>
        <begin position="33"/>
        <end position="127"/>
    </location>
</feature>
<evidence type="ECO:0000259" key="1">
    <source>
        <dbReference type="Pfam" id="PF10057"/>
    </source>
</evidence>
<accession>A0A2N0QP39</accession>
<dbReference type="AlphaFoldDB" id="A0A2N0QP39"/>
<organism evidence="2 3">
    <name type="scientific">Rhizophagus irregularis</name>
    <dbReference type="NCBI Taxonomy" id="588596"/>
    <lineage>
        <taxon>Eukaryota</taxon>
        <taxon>Fungi</taxon>
        <taxon>Fungi incertae sedis</taxon>
        <taxon>Mucoromycota</taxon>
        <taxon>Glomeromycotina</taxon>
        <taxon>Glomeromycetes</taxon>
        <taxon>Glomerales</taxon>
        <taxon>Glomeraceae</taxon>
        <taxon>Rhizophagus</taxon>
    </lineage>
</organism>
<name>A0A2N0QP39_9GLOM</name>
<dbReference type="Proteomes" id="UP000232688">
    <property type="component" value="Unassembled WGS sequence"/>
</dbReference>
<dbReference type="Pfam" id="PF10057">
    <property type="entry name" value="MpsC"/>
    <property type="match status" value="1"/>
</dbReference>
<gene>
    <name evidence="2" type="ORF">RhiirA1_480613</name>
</gene>